<feature type="transmembrane region" description="Helical" evidence="1">
    <location>
        <begin position="12"/>
        <end position="29"/>
    </location>
</feature>
<protein>
    <submittedName>
        <fullName evidence="2">Uncharacterized protein</fullName>
    </submittedName>
</protein>
<proteinExistence type="predicted"/>
<keyword evidence="1" id="KW-1133">Transmembrane helix</keyword>
<keyword evidence="1" id="KW-0472">Membrane</keyword>
<sequence length="79" mass="9239">MNKIRLKPWLRYVLVFVLLLVINGLLRWISPGEEWKDGNLLVSLVATALLTAGFIVTDRRCLRNKKYKDKVEELLKNNE</sequence>
<feature type="transmembrane region" description="Helical" evidence="1">
    <location>
        <begin position="41"/>
        <end position="57"/>
    </location>
</feature>
<dbReference type="AlphaFoldDB" id="A0A9D2KCZ8"/>
<name>A0A9D2KCZ8_9BACE</name>
<organism evidence="2 3">
    <name type="scientific">Candidatus Bacteroides merdavium</name>
    <dbReference type="NCBI Taxonomy" id="2838472"/>
    <lineage>
        <taxon>Bacteria</taxon>
        <taxon>Pseudomonadati</taxon>
        <taxon>Bacteroidota</taxon>
        <taxon>Bacteroidia</taxon>
        <taxon>Bacteroidales</taxon>
        <taxon>Bacteroidaceae</taxon>
        <taxon>Bacteroides</taxon>
    </lineage>
</organism>
<accession>A0A9D2KCZ8</accession>
<keyword evidence="1" id="KW-0812">Transmembrane</keyword>
<reference evidence="2" key="2">
    <citation type="submission" date="2021-04" db="EMBL/GenBank/DDBJ databases">
        <authorList>
            <person name="Gilroy R."/>
        </authorList>
    </citation>
    <scope>NUCLEOTIDE SEQUENCE</scope>
    <source>
        <strain evidence="2">CHK118-2852</strain>
    </source>
</reference>
<evidence type="ECO:0000313" key="2">
    <source>
        <dbReference type="EMBL" id="HIZ90666.1"/>
    </source>
</evidence>
<dbReference type="EMBL" id="DXAV01000009">
    <property type="protein sequence ID" value="HIZ90666.1"/>
    <property type="molecule type" value="Genomic_DNA"/>
</dbReference>
<evidence type="ECO:0000256" key="1">
    <source>
        <dbReference type="SAM" id="Phobius"/>
    </source>
</evidence>
<comment type="caution">
    <text evidence="2">The sequence shown here is derived from an EMBL/GenBank/DDBJ whole genome shotgun (WGS) entry which is preliminary data.</text>
</comment>
<dbReference type="Proteomes" id="UP000824108">
    <property type="component" value="Unassembled WGS sequence"/>
</dbReference>
<evidence type="ECO:0000313" key="3">
    <source>
        <dbReference type="Proteomes" id="UP000824108"/>
    </source>
</evidence>
<gene>
    <name evidence="2" type="ORF">H9807_00875</name>
</gene>
<reference evidence="2" key="1">
    <citation type="journal article" date="2021" name="PeerJ">
        <title>Extensive microbial diversity within the chicken gut microbiome revealed by metagenomics and culture.</title>
        <authorList>
            <person name="Gilroy R."/>
            <person name="Ravi A."/>
            <person name="Getino M."/>
            <person name="Pursley I."/>
            <person name="Horton D.L."/>
            <person name="Alikhan N.F."/>
            <person name="Baker D."/>
            <person name="Gharbi K."/>
            <person name="Hall N."/>
            <person name="Watson M."/>
            <person name="Adriaenssens E.M."/>
            <person name="Foster-Nyarko E."/>
            <person name="Jarju S."/>
            <person name="Secka A."/>
            <person name="Antonio M."/>
            <person name="Oren A."/>
            <person name="Chaudhuri R.R."/>
            <person name="La Ragione R."/>
            <person name="Hildebrand F."/>
            <person name="Pallen M.J."/>
        </authorList>
    </citation>
    <scope>NUCLEOTIDE SEQUENCE</scope>
    <source>
        <strain evidence="2">CHK118-2852</strain>
    </source>
</reference>